<gene>
    <name evidence="1" type="ORF">SISNIDRAFT_450547</name>
</gene>
<name>A0A164YD29_9AGAM</name>
<dbReference type="SUPFAM" id="SSF52047">
    <property type="entry name" value="RNI-like"/>
    <property type="match status" value="1"/>
</dbReference>
<accession>A0A164YD29</accession>
<dbReference type="EMBL" id="KV419398">
    <property type="protein sequence ID" value="KZS96804.1"/>
    <property type="molecule type" value="Genomic_DNA"/>
</dbReference>
<dbReference type="AlphaFoldDB" id="A0A164YD29"/>
<evidence type="ECO:0000313" key="2">
    <source>
        <dbReference type="Proteomes" id="UP000076722"/>
    </source>
</evidence>
<dbReference type="Proteomes" id="UP000076722">
    <property type="component" value="Unassembled WGS sequence"/>
</dbReference>
<evidence type="ECO:0000313" key="1">
    <source>
        <dbReference type="EMBL" id="KZS96804.1"/>
    </source>
</evidence>
<evidence type="ECO:0008006" key="3">
    <source>
        <dbReference type="Google" id="ProtNLM"/>
    </source>
</evidence>
<reference evidence="1 2" key="1">
    <citation type="journal article" date="2016" name="Mol. Biol. Evol.">
        <title>Comparative Genomics of Early-Diverging Mushroom-Forming Fungi Provides Insights into the Origins of Lignocellulose Decay Capabilities.</title>
        <authorList>
            <person name="Nagy L.G."/>
            <person name="Riley R."/>
            <person name="Tritt A."/>
            <person name="Adam C."/>
            <person name="Daum C."/>
            <person name="Floudas D."/>
            <person name="Sun H."/>
            <person name="Yadav J.S."/>
            <person name="Pangilinan J."/>
            <person name="Larsson K.H."/>
            <person name="Matsuura K."/>
            <person name="Barry K."/>
            <person name="Labutti K."/>
            <person name="Kuo R."/>
            <person name="Ohm R.A."/>
            <person name="Bhattacharya S.S."/>
            <person name="Shirouzu T."/>
            <person name="Yoshinaga Y."/>
            <person name="Martin F.M."/>
            <person name="Grigoriev I.V."/>
            <person name="Hibbett D.S."/>
        </authorList>
    </citation>
    <scope>NUCLEOTIDE SEQUENCE [LARGE SCALE GENOMIC DNA]</scope>
    <source>
        <strain evidence="1 2">HHB9708</strain>
    </source>
</reference>
<protein>
    <recommendedName>
        <fullName evidence="3">F-box domain-containing protein</fullName>
    </recommendedName>
</protein>
<sequence length="413" mass="46953">MNQESATATQSVADDAPHFSIPPLLPVTQRILVPEIIGAILDALINIMGSNKNAAMIDRQLLKVAQCSRLFQEEAERRLYAYVKFTVGTSRAAKIAAVLRSRTARYLRVLHVMEYGDERSFRDNNMSTVAGLPFELMTGLKEMEIHFAYGPSAYIKKPLDERLFQILRRDLPENTLQVFRCARPLNRSSIRFLYRQRTLEELLIKLNAFEPNATEVLVDRMDFPNLSMIVASPIEHPSLCWILQRSDIQYLTPLETFSIIPPWSSFSQQLITLDVAHCQALDPKIVKEIVNSSPRLRLLMLKLNHLWEEKNINVFDTLRRLANLEVLGLLPDPTTFNSYFNSIVGQVNDCEALQNLAIVVPIDGPNEYFGVEMTKSKRRGWTQKPTGAVDIISWKAEHVGRIEMSRKKASASA</sequence>
<keyword evidence="2" id="KW-1185">Reference proteome</keyword>
<proteinExistence type="predicted"/>
<organism evidence="1 2">
    <name type="scientific">Sistotremastrum niveocremeum HHB9708</name>
    <dbReference type="NCBI Taxonomy" id="1314777"/>
    <lineage>
        <taxon>Eukaryota</taxon>
        <taxon>Fungi</taxon>
        <taxon>Dikarya</taxon>
        <taxon>Basidiomycota</taxon>
        <taxon>Agaricomycotina</taxon>
        <taxon>Agaricomycetes</taxon>
        <taxon>Sistotremastrales</taxon>
        <taxon>Sistotremastraceae</taxon>
        <taxon>Sertulicium</taxon>
        <taxon>Sertulicium niveocremeum</taxon>
    </lineage>
</organism>